<dbReference type="GO" id="GO:0005874">
    <property type="term" value="C:microtubule"/>
    <property type="evidence" value="ECO:0007669"/>
    <property type="project" value="UniProtKB-KW"/>
</dbReference>
<evidence type="ECO:0000256" key="2">
    <source>
        <dbReference type="ARBA" id="ARBA00022490"/>
    </source>
</evidence>
<dbReference type="PANTHER" id="PTHR45703">
    <property type="entry name" value="DYNEIN HEAVY CHAIN"/>
    <property type="match status" value="1"/>
</dbReference>
<evidence type="ECO:0000259" key="13">
    <source>
        <dbReference type="Pfam" id="PF12774"/>
    </source>
</evidence>
<evidence type="ECO:0000256" key="4">
    <source>
        <dbReference type="ARBA" id="ARBA00022741"/>
    </source>
</evidence>
<evidence type="ECO:0000259" key="12">
    <source>
        <dbReference type="Pfam" id="PF08393"/>
    </source>
</evidence>
<gene>
    <name evidence="14" type="primary">DNAH1</name>
    <name evidence="14" type="ORF">K0M31_014652</name>
</gene>
<evidence type="ECO:0000256" key="9">
    <source>
        <dbReference type="ARBA" id="ARBA00023175"/>
    </source>
</evidence>
<dbReference type="Gene3D" id="1.20.58.1120">
    <property type="match status" value="1"/>
</dbReference>
<dbReference type="InterPro" id="IPR042222">
    <property type="entry name" value="Dynein_2_N"/>
</dbReference>
<keyword evidence="8" id="KW-0969">Cilium</keyword>
<keyword evidence="5" id="KW-0067">ATP-binding</keyword>
<dbReference type="GO" id="GO:0045505">
    <property type="term" value="F:dynein intermediate chain binding"/>
    <property type="evidence" value="ECO:0007669"/>
    <property type="project" value="InterPro"/>
</dbReference>
<dbReference type="InterPro" id="IPR035699">
    <property type="entry name" value="AAA_6"/>
</dbReference>
<dbReference type="FunFam" id="1.20.140.100:FF:000004">
    <property type="entry name" value="Dynein axonemal heavy chain 6"/>
    <property type="match status" value="1"/>
</dbReference>
<name>A0AA40FH71_9HYME</name>
<dbReference type="InterPro" id="IPR013602">
    <property type="entry name" value="Dynein_heavy_linker"/>
</dbReference>
<dbReference type="Gene3D" id="3.20.180.20">
    <property type="entry name" value="Dynein heavy chain, N-terminal domain 2"/>
    <property type="match status" value="1"/>
</dbReference>
<dbReference type="Proteomes" id="UP001177670">
    <property type="component" value="Unassembled WGS sequence"/>
</dbReference>
<evidence type="ECO:0000256" key="5">
    <source>
        <dbReference type="ARBA" id="ARBA00022840"/>
    </source>
</evidence>
<evidence type="ECO:0000313" key="15">
    <source>
        <dbReference type="Proteomes" id="UP001177670"/>
    </source>
</evidence>
<keyword evidence="3" id="KW-0493">Microtubule</keyword>
<dbReference type="InterPro" id="IPR027417">
    <property type="entry name" value="P-loop_NTPase"/>
</dbReference>
<dbReference type="EMBL" id="JAHYIQ010000040">
    <property type="protein sequence ID" value="KAK1118882.1"/>
    <property type="molecule type" value="Genomic_DNA"/>
</dbReference>
<protein>
    <submittedName>
        <fullName evidence="14">Dynein heavy chain 1, axonemal</fullName>
    </submittedName>
</protein>
<evidence type="ECO:0000256" key="8">
    <source>
        <dbReference type="ARBA" id="ARBA00023069"/>
    </source>
</evidence>
<evidence type="ECO:0000256" key="10">
    <source>
        <dbReference type="ARBA" id="ARBA00023212"/>
    </source>
</evidence>
<dbReference type="Gene3D" id="1.10.8.710">
    <property type="match status" value="1"/>
</dbReference>
<keyword evidence="2" id="KW-0963">Cytoplasm</keyword>
<dbReference type="AlphaFoldDB" id="A0AA40FH71"/>
<sequence>MDNPLMNVDGSQIDILVTDMYRVMTRAIRTFQEFPKVQAIAIAIKEQIDEFKPYIGLIQALREPGMKDRHFEQLSAQTGIQMALKPAITFKSLLILGIQEFEELVKIVADIAAKEYATERTLNKMIEEWEMIVLELLPYKTTGTYIIKVAEEVIMLLENHILSVQQLAFSPLKTVFEDEINEWERKLKLTQEVLILWMEVQRNWMYLEPIFTSEDINVQLPVETRKYNAMERNWRRIIKNAYENPYIMKICPDNSLLESLKECQSLLEVVQKGLSNYVEVKRKIFPRFYFLSDDELLEILAQAKKVQAVQPHLRKCFENIQEVRFEEDLQITRMYSAEREEVMLHPPMYPVRTVEYWLGDLETVMRNTLRKIIEDALSVIKEIPRKIWVYMWPGQVALCCGQTYWTAQVENGIRTKTLSNYYQELLGHMDDLRELVRGPQTEIQRLTLEAVITIEVHARDVLYKLLQEKVTNVNDFDWISQLRYYWINDDLKVRAVNAEFPYGYEYLGNTGRLVITPLTDRCYLTLTGALHLKFGGAPAGPAGTGKTETTKDLAKAFAIQCVVFNCSDQLDFMSMGKFFKGLASAGAWACFDEFNRIDIEVLSVIAQQIMTIQQAQQMRMDKFIFEADEIVLKPSCAVFITMNPGYAGRTELPDNLKALFRPVAMMVPDYALIAEISLFSYGFSEAKSLAGKITTTFKLSSEQLSTQDHYDFGMRAVKTVIAVAGNLKREQKDLNEQQICLLALRDVNVPKFLKDDLLLFNGIVSDLFPRLEEKYVDYGILETEIRAAIVKNNLEEVDGRLLPLRSDDPTYLSSVSIPKPIYPLGSRVVCARYDAVRSLSPVSRGLTHEAHGGLSAD</sequence>
<dbReference type="InterPro" id="IPR026983">
    <property type="entry name" value="DHC"/>
</dbReference>
<keyword evidence="11" id="KW-0966">Cell projection</keyword>
<dbReference type="GO" id="GO:0005524">
    <property type="term" value="F:ATP binding"/>
    <property type="evidence" value="ECO:0007669"/>
    <property type="project" value="UniProtKB-KW"/>
</dbReference>
<proteinExistence type="predicted"/>
<feature type="domain" description="Dynein heavy chain linker" evidence="12">
    <location>
        <begin position="2"/>
        <end position="376"/>
    </location>
</feature>
<dbReference type="GO" id="GO:0005930">
    <property type="term" value="C:axoneme"/>
    <property type="evidence" value="ECO:0007669"/>
    <property type="project" value="UniProtKB-SubCell"/>
</dbReference>
<dbReference type="Gene3D" id="1.20.140.100">
    <property type="entry name" value="Dynein heavy chain, N-terminal domain 2"/>
    <property type="match status" value="1"/>
</dbReference>
<dbReference type="Pfam" id="PF12774">
    <property type="entry name" value="AAA_6"/>
    <property type="match status" value="1"/>
</dbReference>
<evidence type="ECO:0000256" key="7">
    <source>
        <dbReference type="ARBA" id="ARBA00023054"/>
    </source>
</evidence>
<feature type="domain" description="Dynein heavy chain hydrolytic ATP-binding dynein motor region" evidence="13">
    <location>
        <begin position="502"/>
        <end position="796"/>
    </location>
</feature>
<dbReference type="FunFam" id="1.10.8.710:FF:000004">
    <property type="entry name" value="Dynein axonemal heavy chain 6"/>
    <property type="match status" value="1"/>
</dbReference>
<comment type="subcellular location">
    <subcellularLocation>
        <location evidence="1">Cytoplasm</location>
        <location evidence="1">Cytoskeleton</location>
        <location evidence="1">Cilium axoneme</location>
    </subcellularLocation>
</comment>
<evidence type="ECO:0000256" key="6">
    <source>
        <dbReference type="ARBA" id="ARBA00023017"/>
    </source>
</evidence>
<evidence type="ECO:0000256" key="11">
    <source>
        <dbReference type="ARBA" id="ARBA00023273"/>
    </source>
</evidence>
<keyword evidence="10" id="KW-0206">Cytoskeleton</keyword>
<dbReference type="GO" id="GO:0030286">
    <property type="term" value="C:dynein complex"/>
    <property type="evidence" value="ECO:0007669"/>
    <property type="project" value="UniProtKB-KW"/>
</dbReference>
<evidence type="ECO:0000313" key="14">
    <source>
        <dbReference type="EMBL" id="KAK1118882.1"/>
    </source>
</evidence>
<keyword evidence="7" id="KW-0175">Coiled coil</keyword>
<keyword evidence="15" id="KW-1185">Reference proteome</keyword>
<dbReference type="FunFam" id="3.40.50.300:FF:000044">
    <property type="entry name" value="Dynein heavy chain 5, axonemal"/>
    <property type="match status" value="1"/>
</dbReference>
<evidence type="ECO:0000256" key="1">
    <source>
        <dbReference type="ARBA" id="ARBA00004430"/>
    </source>
</evidence>
<dbReference type="Gene3D" id="1.10.287.2620">
    <property type="match status" value="1"/>
</dbReference>
<dbReference type="InterPro" id="IPR042228">
    <property type="entry name" value="Dynein_linker_3"/>
</dbReference>
<dbReference type="GO" id="GO:0007018">
    <property type="term" value="P:microtubule-based movement"/>
    <property type="evidence" value="ECO:0007669"/>
    <property type="project" value="InterPro"/>
</dbReference>
<evidence type="ECO:0000256" key="3">
    <source>
        <dbReference type="ARBA" id="ARBA00022701"/>
    </source>
</evidence>
<dbReference type="InterPro" id="IPR043157">
    <property type="entry name" value="Dynein_AAA1S"/>
</dbReference>
<dbReference type="FunFam" id="1.20.58.1120:FF:000001">
    <property type="entry name" value="dynein heavy chain 2, axonemal"/>
    <property type="match status" value="1"/>
</dbReference>
<keyword evidence="6" id="KW-0243">Dynein</keyword>
<dbReference type="PANTHER" id="PTHR45703:SF28">
    <property type="entry name" value="DYNEINS HEAVY CHAIN"/>
    <property type="match status" value="1"/>
</dbReference>
<dbReference type="Pfam" id="PF08393">
    <property type="entry name" value="DHC_N2"/>
    <property type="match status" value="1"/>
</dbReference>
<dbReference type="SUPFAM" id="SSF52540">
    <property type="entry name" value="P-loop containing nucleoside triphosphate hydrolases"/>
    <property type="match status" value="1"/>
</dbReference>
<dbReference type="FunFam" id="3.20.180.20:FF:000003">
    <property type="entry name" value="Dynein heavy chain 12, axonemal"/>
    <property type="match status" value="1"/>
</dbReference>
<dbReference type="GO" id="GO:0051959">
    <property type="term" value="F:dynein light intermediate chain binding"/>
    <property type="evidence" value="ECO:0007669"/>
    <property type="project" value="InterPro"/>
</dbReference>
<comment type="caution">
    <text evidence="14">The sequence shown here is derived from an EMBL/GenBank/DDBJ whole genome shotgun (WGS) entry which is preliminary data.</text>
</comment>
<dbReference type="Gene3D" id="3.40.50.300">
    <property type="entry name" value="P-loop containing nucleotide triphosphate hydrolases"/>
    <property type="match status" value="1"/>
</dbReference>
<accession>A0AA40FH71</accession>
<keyword evidence="9" id="KW-0505">Motor protein</keyword>
<keyword evidence="4" id="KW-0547">Nucleotide-binding</keyword>
<organism evidence="14 15">
    <name type="scientific">Melipona bicolor</name>
    <dbReference type="NCBI Taxonomy" id="60889"/>
    <lineage>
        <taxon>Eukaryota</taxon>
        <taxon>Metazoa</taxon>
        <taxon>Ecdysozoa</taxon>
        <taxon>Arthropoda</taxon>
        <taxon>Hexapoda</taxon>
        <taxon>Insecta</taxon>
        <taxon>Pterygota</taxon>
        <taxon>Neoptera</taxon>
        <taxon>Endopterygota</taxon>
        <taxon>Hymenoptera</taxon>
        <taxon>Apocrita</taxon>
        <taxon>Aculeata</taxon>
        <taxon>Apoidea</taxon>
        <taxon>Anthophila</taxon>
        <taxon>Apidae</taxon>
        <taxon>Melipona</taxon>
    </lineage>
</organism>
<reference evidence="14" key="1">
    <citation type="submission" date="2021-10" db="EMBL/GenBank/DDBJ databases">
        <title>Melipona bicolor Genome sequencing and assembly.</title>
        <authorList>
            <person name="Araujo N.S."/>
            <person name="Arias M.C."/>
        </authorList>
    </citation>
    <scope>NUCLEOTIDE SEQUENCE</scope>
    <source>
        <strain evidence="14">USP_2M_L1-L4_2017</strain>
        <tissue evidence="14">Whole body</tissue>
    </source>
</reference>